<dbReference type="NCBIfam" id="TIGR03570">
    <property type="entry name" value="NeuD_NnaD"/>
    <property type="match status" value="1"/>
</dbReference>
<evidence type="ECO:0000256" key="4">
    <source>
        <dbReference type="PIRSR" id="PIRSR620019-1"/>
    </source>
</evidence>
<proteinExistence type="inferred from homology"/>
<evidence type="ECO:0000256" key="5">
    <source>
        <dbReference type="PIRSR" id="PIRSR620019-2"/>
    </source>
</evidence>
<keyword evidence="3" id="KW-0677">Repeat</keyword>
<evidence type="ECO:0000313" key="8">
    <source>
        <dbReference type="Proteomes" id="UP000198654"/>
    </source>
</evidence>
<feature type="active site" description="Proton acceptor" evidence="4">
    <location>
        <position position="134"/>
    </location>
</feature>
<dbReference type="Proteomes" id="UP000198654">
    <property type="component" value="Unassembled WGS sequence"/>
</dbReference>
<dbReference type="PANTHER" id="PTHR43300">
    <property type="entry name" value="ACETYLTRANSFERASE"/>
    <property type="match status" value="1"/>
</dbReference>
<evidence type="ECO:0000256" key="2">
    <source>
        <dbReference type="ARBA" id="ARBA00022679"/>
    </source>
</evidence>
<feature type="binding site" evidence="5">
    <location>
        <position position="164"/>
    </location>
    <ligand>
        <name>acetyl-CoA</name>
        <dbReference type="ChEBI" id="CHEBI:57288"/>
    </ligand>
</feature>
<accession>A0A1G9LZ24</accession>
<dbReference type="InterPro" id="IPR041561">
    <property type="entry name" value="PglD_N"/>
</dbReference>
<dbReference type="InterPro" id="IPR018357">
    <property type="entry name" value="Hexapep_transf_CS"/>
</dbReference>
<evidence type="ECO:0000256" key="1">
    <source>
        <dbReference type="ARBA" id="ARBA00007274"/>
    </source>
</evidence>
<comment type="similarity">
    <text evidence="1">Belongs to the transferase hexapeptide repeat family.</text>
</comment>
<dbReference type="AlphaFoldDB" id="A0A1G9LZ24"/>
<dbReference type="Gene3D" id="2.160.10.10">
    <property type="entry name" value="Hexapeptide repeat proteins"/>
    <property type="match status" value="1"/>
</dbReference>
<dbReference type="STRING" id="119000.SAMN05661010_02231"/>
<sequence>MRLAVFGAGGHGKVVADTALQMGWQEVVFFEDAWPKRSHNGCWLIIGDAQALLQRLDDFQGVIVGVGNNRIRLAKTRELAAHGARLVSVVHPSAVISPHAVLGRGSVVFAGAVIQVDSQLGEACIVNTRACVDHDCHLADGVHICPGASLAGSVEIGEASWIGIGSSVKQQVRLGSDVIVGAGAAVVCDVLDKQTVVGVPAKSLGRK</sequence>
<evidence type="ECO:0000313" key="7">
    <source>
        <dbReference type="EMBL" id="SDL67252.1"/>
    </source>
</evidence>
<dbReference type="EMBL" id="FNGI01000006">
    <property type="protein sequence ID" value="SDL67252.1"/>
    <property type="molecule type" value="Genomic_DNA"/>
</dbReference>
<keyword evidence="8" id="KW-1185">Reference proteome</keyword>
<dbReference type="SUPFAM" id="SSF51161">
    <property type="entry name" value="Trimeric LpxA-like enzymes"/>
    <property type="match status" value="1"/>
</dbReference>
<reference evidence="7 8" key="1">
    <citation type="submission" date="2016-10" db="EMBL/GenBank/DDBJ databases">
        <authorList>
            <person name="de Groot N.N."/>
        </authorList>
    </citation>
    <scope>NUCLEOTIDE SEQUENCE [LARGE SCALE GENOMIC DNA]</scope>
    <source>
        <strain evidence="7 8">DSM 14789</strain>
    </source>
</reference>
<feature type="site" description="Increases basicity of active site His" evidence="4">
    <location>
        <position position="135"/>
    </location>
</feature>
<dbReference type="GO" id="GO:0016740">
    <property type="term" value="F:transferase activity"/>
    <property type="evidence" value="ECO:0007669"/>
    <property type="project" value="UniProtKB-KW"/>
</dbReference>
<dbReference type="PROSITE" id="PS00101">
    <property type="entry name" value="HEXAPEP_TRANSFERASES"/>
    <property type="match status" value="1"/>
</dbReference>
<feature type="binding site" evidence="5">
    <location>
        <position position="67"/>
    </location>
    <ligand>
        <name>substrate</name>
    </ligand>
</feature>
<feature type="domain" description="PglD N-terminal" evidence="6">
    <location>
        <begin position="2"/>
        <end position="76"/>
    </location>
</feature>
<dbReference type="OrthoDB" id="9794407at2"/>
<dbReference type="PANTHER" id="PTHR43300:SF7">
    <property type="entry name" value="UDP-N-ACETYLBACILLOSAMINE N-ACETYLTRANSFERASE"/>
    <property type="match status" value="1"/>
</dbReference>
<evidence type="ECO:0000256" key="3">
    <source>
        <dbReference type="ARBA" id="ARBA00022737"/>
    </source>
</evidence>
<feature type="binding site" evidence="5">
    <location>
        <position position="143"/>
    </location>
    <ligand>
        <name>acetyl-CoA</name>
        <dbReference type="ChEBI" id="CHEBI:57288"/>
    </ligand>
</feature>
<dbReference type="CDD" id="cd03360">
    <property type="entry name" value="LbH_AT_putative"/>
    <property type="match status" value="1"/>
</dbReference>
<dbReference type="Gene3D" id="3.40.50.20">
    <property type="match status" value="1"/>
</dbReference>
<dbReference type="RefSeq" id="WP_089728537.1">
    <property type="nucleotide sequence ID" value="NZ_FNGI01000006.1"/>
</dbReference>
<dbReference type="InterPro" id="IPR011004">
    <property type="entry name" value="Trimer_LpxA-like_sf"/>
</dbReference>
<gene>
    <name evidence="7" type="ORF">SAMN05661010_02231</name>
</gene>
<keyword evidence="2 7" id="KW-0808">Transferase</keyword>
<dbReference type="InterPro" id="IPR020019">
    <property type="entry name" value="AcTrfase_PglD-like"/>
</dbReference>
<dbReference type="InterPro" id="IPR050179">
    <property type="entry name" value="Trans_hexapeptide_repeat"/>
</dbReference>
<dbReference type="Pfam" id="PF17836">
    <property type="entry name" value="PglD_N"/>
    <property type="match status" value="1"/>
</dbReference>
<protein>
    <submittedName>
        <fullName evidence="7">Transferase hexapeptide (Six repeat-containing protein)</fullName>
    </submittedName>
</protein>
<organism evidence="7 8">
    <name type="scientific">Modicisalibacter muralis</name>
    <dbReference type="NCBI Taxonomy" id="119000"/>
    <lineage>
        <taxon>Bacteria</taxon>
        <taxon>Pseudomonadati</taxon>
        <taxon>Pseudomonadota</taxon>
        <taxon>Gammaproteobacteria</taxon>
        <taxon>Oceanospirillales</taxon>
        <taxon>Halomonadaceae</taxon>
        <taxon>Modicisalibacter</taxon>
    </lineage>
</organism>
<name>A0A1G9LZ24_9GAMM</name>
<evidence type="ECO:0000259" key="6">
    <source>
        <dbReference type="Pfam" id="PF17836"/>
    </source>
</evidence>